<sequence>MPATSKSSLTRLLLITIGAWGTDKLNDPQFMFTLFPLWWGISPTFAPLSDEEKLGVDKSTHQFIETVRAIGSESAVSEEWTSLDGNFAKLILCDQISRNCFRGTEEAFAYGSTALLSCRTILADPEWRNLSCAAHAFLSSAYQHSEDANDHVQNQEVISNAIEKFGAKNGMVLELKKHCDDHKSVIDRFGRYPHRNEVLGRESTEEEKAYLSDIESLFNWEKSQVKKSI</sequence>
<dbReference type="OrthoDB" id="414698at2759"/>
<gene>
    <name evidence="2" type="ORF">TrLO_g14747</name>
</gene>
<dbReference type="Pfam" id="PF06041">
    <property type="entry name" value="DUF924"/>
    <property type="match status" value="1"/>
</dbReference>
<evidence type="ECO:0000313" key="3">
    <source>
        <dbReference type="Proteomes" id="UP001165122"/>
    </source>
</evidence>
<accession>A0A9W7FGN8</accession>
<keyword evidence="3" id="KW-1185">Reference proteome</keyword>
<evidence type="ECO:0000256" key="1">
    <source>
        <dbReference type="SAM" id="SignalP"/>
    </source>
</evidence>
<feature type="chain" id="PRO_5040827297" evidence="1">
    <location>
        <begin position="22"/>
        <end position="229"/>
    </location>
</feature>
<feature type="signal peptide" evidence="1">
    <location>
        <begin position="1"/>
        <end position="21"/>
    </location>
</feature>
<protein>
    <submittedName>
        <fullName evidence="2">Uncharacterized protein</fullName>
    </submittedName>
</protein>
<organism evidence="2 3">
    <name type="scientific">Triparma laevis f. longispina</name>
    <dbReference type="NCBI Taxonomy" id="1714387"/>
    <lineage>
        <taxon>Eukaryota</taxon>
        <taxon>Sar</taxon>
        <taxon>Stramenopiles</taxon>
        <taxon>Ochrophyta</taxon>
        <taxon>Bolidophyceae</taxon>
        <taxon>Parmales</taxon>
        <taxon>Triparmaceae</taxon>
        <taxon>Triparma</taxon>
    </lineage>
</organism>
<dbReference type="InterPro" id="IPR011990">
    <property type="entry name" value="TPR-like_helical_dom_sf"/>
</dbReference>
<evidence type="ECO:0000313" key="2">
    <source>
        <dbReference type="EMBL" id="GMI11800.1"/>
    </source>
</evidence>
<name>A0A9W7FGN8_9STRA</name>
<dbReference type="EMBL" id="BRXW01000167">
    <property type="protein sequence ID" value="GMI11800.1"/>
    <property type="molecule type" value="Genomic_DNA"/>
</dbReference>
<dbReference type="Proteomes" id="UP001165122">
    <property type="component" value="Unassembled WGS sequence"/>
</dbReference>
<dbReference type="Gene3D" id="1.25.40.10">
    <property type="entry name" value="Tetratricopeptide repeat domain"/>
    <property type="match status" value="1"/>
</dbReference>
<dbReference type="SUPFAM" id="SSF48452">
    <property type="entry name" value="TPR-like"/>
    <property type="match status" value="1"/>
</dbReference>
<dbReference type="Gene3D" id="1.20.58.320">
    <property type="entry name" value="TPR-like"/>
    <property type="match status" value="1"/>
</dbReference>
<comment type="caution">
    <text evidence="2">The sequence shown here is derived from an EMBL/GenBank/DDBJ whole genome shotgun (WGS) entry which is preliminary data.</text>
</comment>
<keyword evidence="1" id="KW-0732">Signal</keyword>
<dbReference type="AlphaFoldDB" id="A0A9W7FGN8"/>
<dbReference type="InterPro" id="IPR010323">
    <property type="entry name" value="DUF924"/>
</dbReference>
<reference evidence="3" key="1">
    <citation type="journal article" date="2023" name="Commun. Biol.">
        <title>Genome analysis of Parmales, the sister group of diatoms, reveals the evolutionary specialization of diatoms from phago-mixotrophs to photoautotrophs.</title>
        <authorList>
            <person name="Ban H."/>
            <person name="Sato S."/>
            <person name="Yoshikawa S."/>
            <person name="Yamada K."/>
            <person name="Nakamura Y."/>
            <person name="Ichinomiya M."/>
            <person name="Sato N."/>
            <person name="Blanc-Mathieu R."/>
            <person name="Endo H."/>
            <person name="Kuwata A."/>
            <person name="Ogata H."/>
        </authorList>
    </citation>
    <scope>NUCLEOTIDE SEQUENCE [LARGE SCALE GENOMIC DNA]</scope>
    <source>
        <strain evidence="3">NIES 3700</strain>
    </source>
</reference>
<proteinExistence type="predicted"/>